<accession>A0A0F3GVD0</accession>
<dbReference type="EMBL" id="LACI01000799">
    <property type="protein sequence ID" value="KJU85929.1"/>
    <property type="molecule type" value="Genomic_DNA"/>
</dbReference>
<keyword evidence="2" id="KW-1185">Reference proteome</keyword>
<evidence type="ECO:0000313" key="2">
    <source>
        <dbReference type="Proteomes" id="UP000033423"/>
    </source>
</evidence>
<organism evidence="1 2">
    <name type="scientific">Candidatus Magnetobacterium bavaricum</name>
    <dbReference type="NCBI Taxonomy" id="29290"/>
    <lineage>
        <taxon>Bacteria</taxon>
        <taxon>Pseudomonadati</taxon>
        <taxon>Nitrospirota</taxon>
        <taxon>Thermodesulfovibrionia</taxon>
        <taxon>Thermodesulfovibrionales</taxon>
        <taxon>Candidatus Magnetobacteriaceae</taxon>
        <taxon>Candidatus Magnetobacterium</taxon>
    </lineage>
</organism>
<reference evidence="1 2" key="1">
    <citation type="submission" date="2015-02" db="EMBL/GenBank/DDBJ databases">
        <title>Single-cell genomics of uncultivated deep-branching MTB reveals a conserved set of magnetosome genes.</title>
        <authorList>
            <person name="Kolinko S."/>
            <person name="Richter M."/>
            <person name="Glockner F.O."/>
            <person name="Brachmann A."/>
            <person name="Schuler D."/>
        </authorList>
    </citation>
    <scope>NUCLEOTIDE SEQUENCE [LARGE SCALE GENOMIC DNA]</scope>
    <source>
        <strain evidence="1">TM-1</strain>
    </source>
</reference>
<gene>
    <name evidence="1" type="ORF">MBAV_001877</name>
</gene>
<dbReference type="Proteomes" id="UP000033423">
    <property type="component" value="Unassembled WGS sequence"/>
</dbReference>
<comment type="caution">
    <text evidence="1">The sequence shown here is derived from an EMBL/GenBank/DDBJ whole genome shotgun (WGS) entry which is preliminary data.</text>
</comment>
<evidence type="ECO:0000313" key="1">
    <source>
        <dbReference type="EMBL" id="KJU85929.1"/>
    </source>
</evidence>
<feature type="non-terminal residue" evidence="1">
    <location>
        <position position="241"/>
    </location>
</feature>
<sequence>MRILEIQIRHNLQERASHAIDKIDRMLYEKYTDIRRLANDPVVSSRGATLTQVNERLMEYYGNDKKYASISFYDINRVRLLDTTGKNIGMQNPMTDYWSKIAAGSDFAMDTAMAPTLRQVAFRFAHVVKDKGGTPFAVVTSRVLVEHLYNIAKQAGNIEVANATFEVELVDNKGLILYSSQNKDKILRDTSSHWQLIQQMVSEGKGVSSMKHSHPGNDEQEIFAFAHEPGYLNFQGNNWTL</sequence>
<name>A0A0F3GVD0_9BACT</name>
<dbReference type="AlphaFoldDB" id="A0A0F3GVD0"/>
<proteinExistence type="predicted"/>
<protein>
    <submittedName>
        <fullName evidence="1">Uncharacterized protein</fullName>
    </submittedName>
</protein>